<dbReference type="InterPro" id="IPR005484">
    <property type="entry name" value="Ribosomal_uL18_bac/plant/anim"/>
</dbReference>
<proteinExistence type="inferred from homology"/>
<comment type="caution">
    <text evidence="8">The sequence shown here is derived from an EMBL/GenBank/DDBJ whole genome shotgun (WGS) entry which is preliminary data.</text>
</comment>
<evidence type="ECO:0000256" key="2">
    <source>
        <dbReference type="ARBA" id="ARBA00022730"/>
    </source>
</evidence>
<dbReference type="Proteomes" id="UP000233256">
    <property type="component" value="Unassembled WGS sequence"/>
</dbReference>
<evidence type="ECO:0000313" key="8">
    <source>
        <dbReference type="EMBL" id="PKK91419.1"/>
    </source>
</evidence>
<evidence type="ECO:0000256" key="6">
    <source>
        <dbReference type="ARBA" id="ARBA00035197"/>
    </source>
</evidence>
<dbReference type="GO" id="GO:0008097">
    <property type="term" value="F:5S rRNA binding"/>
    <property type="evidence" value="ECO:0007669"/>
    <property type="project" value="TreeGrafter"/>
</dbReference>
<dbReference type="InterPro" id="IPR004389">
    <property type="entry name" value="Ribosomal_uL18_bac-type"/>
</dbReference>
<dbReference type="NCBIfam" id="TIGR00060">
    <property type="entry name" value="L18_bact"/>
    <property type="match status" value="1"/>
</dbReference>
<accession>A0A2N1PSV3</accession>
<keyword evidence="4 7" id="KW-0689">Ribosomal protein</keyword>
<dbReference type="GO" id="GO:0003735">
    <property type="term" value="F:structural constituent of ribosome"/>
    <property type="evidence" value="ECO:0007669"/>
    <property type="project" value="InterPro"/>
</dbReference>
<organism evidence="8 9">
    <name type="scientific">Candidatus Wallbacteria bacterium HGW-Wallbacteria-1</name>
    <dbReference type="NCBI Taxonomy" id="2013854"/>
    <lineage>
        <taxon>Bacteria</taxon>
        <taxon>Candidatus Walliibacteriota</taxon>
    </lineage>
</organism>
<protein>
    <recommendedName>
        <fullName evidence="6 7">Large ribosomal subunit protein uL18</fullName>
    </recommendedName>
</protein>
<dbReference type="GO" id="GO:0022625">
    <property type="term" value="C:cytosolic large ribosomal subunit"/>
    <property type="evidence" value="ECO:0007669"/>
    <property type="project" value="TreeGrafter"/>
</dbReference>
<dbReference type="PANTHER" id="PTHR12899:SF3">
    <property type="entry name" value="LARGE RIBOSOMAL SUBUNIT PROTEIN UL18M"/>
    <property type="match status" value="1"/>
</dbReference>
<sequence>MIKMINRKRMHKVLHLRVRKKISGTQEVPRLCVFRSAKHIYAQIIDDISGRVILAESTLRKEVQEQVKNSGNIEAAKVVGQALAKLAAEKNIKKVVFDRGGYKFHGRVKALADSARANGLEF</sequence>
<evidence type="ECO:0000256" key="5">
    <source>
        <dbReference type="ARBA" id="ARBA00023274"/>
    </source>
</evidence>
<reference evidence="8 9" key="1">
    <citation type="journal article" date="2017" name="ISME J.">
        <title>Potential for microbial H2 and metal transformations associated with novel bacteria and archaea in deep terrestrial subsurface sediments.</title>
        <authorList>
            <person name="Hernsdorf A.W."/>
            <person name="Amano Y."/>
            <person name="Miyakawa K."/>
            <person name="Ise K."/>
            <person name="Suzuki Y."/>
            <person name="Anantharaman K."/>
            <person name="Probst A."/>
            <person name="Burstein D."/>
            <person name="Thomas B.C."/>
            <person name="Banfield J.F."/>
        </authorList>
    </citation>
    <scope>NUCLEOTIDE SEQUENCE [LARGE SCALE GENOMIC DNA]</scope>
    <source>
        <strain evidence="8">HGW-Wallbacteria-1</strain>
    </source>
</reference>
<keyword evidence="2 7" id="KW-0699">rRNA-binding</keyword>
<dbReference type="Gene3D" id="3.30.420.100">
    <property type="match status" value="1"/>
</dbReference>
<evidence type="ECO:0000313" key="9">
    <source>
        <dbReference type="Proteomes" id="UP000233256"/>
    </source>
</evidence>
<comment type="subunit">
    <text evidence="7">Part of the 50S ribosomal subunit; part of the 5S rRNA/L5/L18/L25 subcomplex. Contacts the 5S and 23S rRNAs.</text>
</comment>
<evidence type="ECO:0000256" key="4">
    <source>
        <dbReference type="ARBA" id="ARBA00022980"/>
    </source>
</evidence>
<gene>
    <name evidence="7" type="primary">rplR</name>
    <name evidence="8" type="ORF">CVV64_06550</name>
</gene>
<name>A0A2N1PSV3_9BACT</name>
<dbReference type="HAMAP" id="MF_01337_B">
    <property type="entry name" value="Ribosomal_uL18_B"/>
    <property type="match status" value="1"/>
</dbReference>
<dbReference type="AlphaFoldDB" id="A0A2N1PSV3"/>
<keyword evidence="5 7" id="KW-0687">Ribonucleoprotein</keyword>
<evidence type="ECO:0000256" key="3">
    <source>
        <dbReference type="ARBA" id="ARBA00022884"/>
    </source>
</evidence>
<dbReference type="GO" id="GO:0006412">
    <property type="term" value="P:translation"/>
    <property type="evidence" value="ECO:0007669"/>
    <property type="project" value="UniProtKB-UniRule"/>
</dbReference>
<dbReference type="CDD" id="cd00432">
    <property type="entry name" value="Ribosomal_L18_L5e"/>
    <property type="match status" value="1"/>
</dbReference>
<evidence type="ECO:0000256" key="7">
    <source>
        <dbReference type="HAMAP-Rule" id="MF_01337"/>
    </source>
</evidence>
<keyword evidence="3 7" id="KW-0694">RNA-binding</keyword>
<dbReference type="Pfam" id="PF00861">
    <property type="entry name" value="Ribosomal_L18p"/>
    <property type="match status" value="1"/>
</dbReference>
<dbReference type="EMBL" id="PGXC01000003">
    <property type="protein sequence ID" value="PKK91419.1"/>
    <property type="molecule type" value="Genomic_DNA"/>
</dbReference>
<dbReference type="PANTHER" id="PTHR12899">
    <property type="entry name" value="39S RIBOSOMAL PROTEIN L18, MITOCHONDRIAL"/>
    <property type="match status" value="1"/>
</dbReference>
<dbReference type="SUPFAM" id="SSF53137">
    <property type="entry name" value="Translational machinery components"/>
    <property type="match status" value="1"/>
</dbReference>
<comment type="similarity">
    <text evidence="1 7">Belongs to the universal ribosomal protein uL18 family.</text>
</comment>
<comment type="function">
    <text evidence="7">This is one of the proteins that bind and probably mediate the attachment of the 5S RNA into the large ribosomal subunit, where it forms part of the central protuberance.</text>
</comment>
<evidence type="ECO:0000256" key="1">
    <source>
        <dbReference type="ARBA" id="ARBA00007116"/>
    </source>
</evidence>
<dbReference type="InterPro" id="IPR057268">
    <property type="entry name" value="Ribosomal_L18"/>
</dbReference>
<dbReference type="FunFam" id="3.30.420.100:FF:000001">
    <property type="entry name" value="50S ribosomal protein L18"/>
    <property type="match status" value="1"/>
</dbReference>